<feature type="signal peptide" evidence="9">
    <location>
        <begin position="1"/>
        <end position="48"/>
    </location>
</feature>
<keyword evidence="4 9" id="KW-0732">Signal</keyword>
<dbReference type="AlphaFoldDB" id="A0AAN6G9R7"/>
<evidence type="ECO:0000256" key="4">
    <source>
        <dbReference type="ARBA" id="ARBA00022729"/>
    </source>
</evidence>
<feature type="chain" id="PRO_5042937212" description="Protein OS-9 homolog" evidence="9">
    <location>
        <begin position="49"/>
        <end position="894"/>
    </location>
</feature>
<keyword evidence="5" id="KW-0430">Lectin</keyword>
<keyword evidence="6" id="KW-0256">Endoplasmic reticulum</keyword>
<feature type="domain" description="MRH" evidence="10">
    <location>
        <begin position="345"/>
        <end position="509"/>
    </location>
</feature>
<feature type="compositionally biased region" description="Basic and acidic residues" evidence="8">
    <location>
        <begin position="110"/>
        <end position="124"/>
    </location>
</feature>
<dbReference type="GO" id="GO:0030970">
    <property type="term" value="P:retrograde protein transport, ER to cytosol"/>
    <property type="evidence" value="ECO:0007669"/>
    <property type="project" value="TreeGrafter"/>
</dbReference>
<dbReference type="InterPro" id="IPR012913">
    <property type="entry name" value="OS9-like_dom"/>
</dbReference>
<dbReference type="InterPro" id="IPR044865">
    <property type="entry name" value="MRH_dom"/>
</dbReference>
<feature type="compositionally biased region" description="Low complexity" evidence="8">
    <location>
        <begin position="583"/>
        <end position="593"/>
    </location>
</feature>
<protein>
    <recommendedName>
        <fullName evidence="3">Protein OS-9 homolog</fullName>
    </recommendedName>
</protein>
<feature type="compositionally biased region" description="Low complexity" evidence="8">
    <location>
        <begin position="126"/>
        <end position="136"/>
    </location>
</feature>
<comment type="similarity">
    <text evidence="2">Belongs to the OS-9 family.</text>
</comment>
<dbReference type="Gene3D" id="2.70.130.10">
    <property type="entry name" value="Mannose-6-phosphate receptor binding domain"/>
    <property type="match status" value="1"/>
</dbReference>
<dbReference type="Proteomes" id="UP001176521">
    <property type="component" value="Unassembled WGS sequence"/>
</dbReference>
<dbReference type="Pfam" id="PF07915">
    <property type="entry name" value="PRKCSH"/>
    <property type="match status" value="1"/>
</dbReference>
<evidence type="ECO:0000256" key="5">
    <source>
        <dbReference type="ARBA" id="ARBA00022734"/>
    </source>
</evidence>
<dbReference type="EMBL" id="JAPDMQ010000341">
    <property type="protein sequence ID" value="KAK0526751.1"/>
    <property type="molecule type" value="Genomic_DNA"/>
</dbReference>
<name>A0AAN6G9R7_9BASI</name>
<feature type="compositionally biased region" description="Gly residues" evidence="8">
    <location>
        <begin position="599"/>
        <end position="611"/>
    </location>
</feature>
<proteinExistence type="inferred from homology"/>
<keyword evidence="12" id="KW-1185">Reference proteome</keyword>
<feature type="region of interest" description="Disordered" evidence="8">
    <location>
        <begin position="798"/>
        <end position="894"/>
    </location>
</feature>
<dbReference type="PROSITE" id="PS51914">
    <property type="entry name" value="MRH"/>
    <property type="match status" value="1"/>
</dbReference>
<gene>
    <name evidence="11" type="primary">YOS9</name>
    <name evidence="11" type="ORF">OC842_005088</name>
</gene>
<dbReference type="GO" id="GO:0005788">
    <property type="term" value="C:endoplasmic reticulum lumen"/>
    <property type="evidence" value="ECO:0007669"/>
    <property type="project" value="TreeGrafter"/>
</dbReference>
<comment type="caution">
    <text evidence="11">The sequence shown here is derived from an EMBL/GenBank/DDBJ whole genome shotgun (WGS) entry which is preliminary data.</text>
</comment>
<feature type="region of interest" description="Disordered" evidence="8">
    <location>
        <begin position="1"/>
        <end position="21"/>
    </location>
</feature>
<evidence type="ECO:0000256" key="7">
    <source>
        <dbReference type="ARBA" id="ARBA00023157"/>
    </source>
</evidence>
<evidence type="ECO:0000256" key="2">
    <source>
        <dbReference type="ARBA" id="ARBA00009918"/>
    </source>
</evidence>
<evidence type="ECO:0000313" key="11">
    <source>
        <dbReference type="EMBL" id="KAK0526751.1"/>
    </source>
</evidence>
<organism evidence="11 12">
    <name type="scientific">Tilletia horrida</name>
    <dbReference type="NCBI Taxonomy" id="155126"/>
    <lineage>
        <taxon>Eukaryota</taxon>
        <taxon>Fungi</taxon>
        <taxon>Dikarya</taxon>
        <taxon>Basidiomycota</taxon>
        <taxon>Ustilaginomycotina</taxon>
        <taxon>Exobasidiomycetes</taxon>
        <taxon>Tilletiales</taxon>
        <taxon>Tilletiaceae</taxon>
        <taxon>Tilletia</taxon>
    </lineage>
</organism>
<feature type="region of interest" description="Disordered" evidence="8">
    <location>
        <begin position="650"/>
        <end position="706"/>
    </location>
</feature>
<reference evidence="11" key="1">
    <citation type="journal article" date="2023" name="PhytoFront">
        <title>Draft Genome Resources of Seven Strains of Tilletia horrida, Causal Agent of Kernel Smut of Rice.</title>
        <authorList>
            <person name="Khanal S."/>
            <person name="Antony Babu S."/>
            <person name="Zhou X.G."/>
        </authorList>
    </citation>
    <scope>NUCLEOTIDE SEQUENCE</scope>
    <source>
        <strain evidence="11">TX3</strain>
    </source>
</reference>
<accession>A0AAN6G9R7</accession>
<evidence type="ECO:0000256" key="6">
    <source>
        <dbReference type="ARBA" id="ARBA00022824"/>
    </source>
</evidence>
<comment type="subcellular location">
    <subcellularLocation>
        <location evidence="1">Endoplasmic reticulum membrane</location>
        <topology evidence="1">Peripheral membrane protein</topology>
        <orientation evidence="1">Lumenal side</orientation>
    </subcellularLocation>
</comment>
<feature type="compositionally biased region" description="Low complexity" evidence="8">
    <location>
        <begin position="821"/>
        <end position="837"/>
    </location>
</feature>
<dbReference type="GO" id="GO:0030968">
    <property type="term" value="P:endoplasmic reticulum unfolded protein response"/>
    <property type="evidence" value="ECO:0007669"/>
    <property type="project" value="InterPro"/>
</dbReference>
<feature type="compositionally biased region" description="Low complexity" evidence="8">
    <location>
        <begin position="415"/>
        <end position="439"/>
    </location>
</feature>
<dbReference type="InterPro" id="IPR045149">
    <property type="entry name" value="OS-9-like"/>
</dbReference>
<dbReference type="PANTHER" id="PTHR15414">
    <property type="entry name" value="OS-9-RELATED"/>
    <property type="match status" value="1"/>
</dbReference>
<evidence type="ECO:0000256" key="8">
    <source>
        <dbReference type="SAM" id="MobiDB-lite"/>
    </source>
</evidence>
<evidence type="ECO:0000256" key="9">
    <source>
        <dbReference type="SAM" id="SignalP"/>
    </source>
</evidence>
<feature type="compositionally biased region" description="Low complexity" evidence="8">
    <location>
        <begin position="343"/>
        <end position="355"/>
    </location>
</feature>
<feature type="region of interest" description="Disordered" evidence="8">
    <location>
        <begin position="415"/>
        <end position="444"/>
    </location>
</feature>
<sequence length="894" mass="94558">MKKRRTSSNSSAAAGAGAGGAGISMRKAAAPLLLLALTGLSAVPAAEGVKVIRPAQTSDQRFPPDAFAHPAFRVAWLDREPLRNATAHALLFGTPDERDGLSLLQQQQQQEHKPAMGGRHEHAHGQQHTQHQQGGQKMYSALGAPLSRPLDNESHSLELHFLDEDSPYLCAIPRINSTADKYRASPEAHPTSALEVLQQALVLLDPLKSPIAAKPPSGSSLHNPASFSSNCLYHTFDWFTYAYCHGRSITQFRALPQTIGSAAELASALAESAKDGKGQTIVKRIEPRKDPQWPAFVLGRWSSDIERLLDDEGTLLLVGAQDSGTVSQHDLVSKSAQERKSAHSSSGSESGHQQLGSIVSVSSVDPKRAHIHTALIEVVAFDDPAVQHVAAEKDKDGARFLRAAEAAAKRAAAAASRSGGSASSSDLSASSSTTNTALGKSERPPAIAQRYISQTWSDGTPCVDTGEPREIEVQYHCVPSAGLHPVDRISMVRETTVVIVIETSRLCSVPALAVGRRSTTAYGVGDDAHSIDCRPIVRDDWDGDAALRDLEEERKRREEEEMAALRKRIQAQGGLTLRSPVGTAESSSSTAAAADKRGAVGGSATGKGGAGSSDSAYPGEQVGTAERRKQAEDRIVQALSDALSEYFGLDPRQTKDFLQPRDRDQEQGAESGGSHEEYYDSTGSEHAEGDVGGKGENAPADDRLDKLTDMVNRAMGDLGDAADGGGAIKLLELRVGEDGVIRSATLSAPTGAASGAAAAATATHTGTADEEAAGDDKYIDALFDELGLTDWLAGELEERAGRKDEVFSGGAIGDGSRAQRQEGGASAAGAQQVSGTAGKRKSDEEEAAAPEEEEEEEEGEEEQQQQQQQQSRAETEQTGSSSSRAPGARQHDEL</sequence>
<dbReference type="PANTHER" id="PTHR15414:SF0">
    <property type="entry name" value="ENDOPLASMIC RETICULUM LECTIN 1"/>
    <property type="match status" value="1"/>
</dbReference>
<evidence type="ECO:0000256" key="1">
    <source>
        <dbReference type="ARBA" id="ARBA00004367"/>
    </source>
</evidence>
<feature type="compositionally biased region" description="Basic and acidic residues" evidence="8">
    <location>
        <begin position="673"/>
        <end position="693"/>
    </location>
</feature>
<feature type="region of interest" description="Disordered" evidence="8">
    <location>
        <begin position="104"/>
        <end position="136"/>
    </location>
</feature>
<feature type="region of interest" description="Disordered" evidence="8">
    <location>
        <begin position="574"/>
        <end position="631"/>
    </location>
</feature>
<dbReference type="InterPro" id="IPR009011">
    <property type="entry name" value="Man6P_isomerase_rcpt-bd_dom_sf"/>
</dbReference>
<keyword evidence="7" id="KW-1015">Disulfide bond</keyword>
<feature type="compositionally biased region" description="Acidic residues" evidence="8">
    <location>
        <begin position="844"/>
        <end position="863"/>
    </location>
</feature>
<evidence type="ECO:0000313" key="12">
    <source>
        <dbReference type="Proteomes" id="UP001176521"/>
    </source>
</evidence>
<dbReference type="GO" id="GO:0005789">
    <property type="term" value="C:endoplasmic reticulum membrane"/>
    <property type="evidence" value="ECO:0007669"/>
    <property type="project" value="UniProtKB-SubCell"/>
</dbReference>
<evidence type="ECO:0000256" key="3">
    <source>
        <dbReference type="ARBA" id="ARBA00018727"/>
    </source>
</evidence>
<feature type="region of interest" description="Disordered" evidence="8">
    <location>
        <begin position="328"/>
        <end position="355"/>
    </location>
</feature>
<dbReference type="GO" id="GO:0030246">
    <property type="term" value="F:carbohydrate binding"/>
    <property type="evidence" value="ECO:0007669"/>
    <property type="project" value="UniProtKB-KW"/>
</dbReference>
<feature type="compositionally biased region" description="Basic and acidic residues" evidence="8">
    <location>
        <begin position="652"/>
        <end position="666"/>
    </location>
</feature>
<evidence type="ECO:0000259" key="10">
    <source>
        <dbReference type="PROSITE" id="PS51914"/>
    </source>
</evidence>